<keyword evidence="3" id="KW-1185">Reference proteome</keyword>
<reference evidence="3" key="1">
    <citation type="submission" date="2017-01" db="EMBL/GenBank/DDBJ databases">
        <authorList>
            <person name="Varghese N."/>
            <person name="Submissions S."/>
        </authorList>
    </citation>
    <scope>NUCLEOTIDE SEQUENCE [LARGE SCALE GENOMIC DNA]</scope>
    <source>
        <strain evidence="3">DSM 21054</strain>
    </source>
</reference>
<dbReference type="EMBL" id="FTOR01000001">
    <property type="protein sequence ID" value="SIS71609.1"/>
    <property type="molecule type" value="Genomic_DNA"/>
</dbReference>
<organism evidence="2 3">
    <name type="scientific">Filimonas lacunae</name>
    <dbReference type="NCBI Taxonomy" id="477680"/>
    <lineage>
        <taxon>Bacteria</taxon>
        <taxon>Pseudomonadati</taxon>
        <taxon>Bacteroidota</taxon>
        <taxon>Chitinophagia</taxon>
        <taxon>Chitinophagales</taxon>
        <taxon>Chitinophagaceae</taxon>
        <taxon>Filimonas</taxon>
    </lineage>
</organism>
<keyword evidence="1" id="KW-0732">Signal</keyword>
<dbReference type="Proteomes" id="UP000186917">
    <property type="component" value="Unassembled WGS sequence"/>
</dbReference>
<dbReference type="AlphaFoldDB" id="A0A1N7LCR3"/>
<accession>A0A1N7LCR3</accession>
<evidence type="ECO:0000256" key="1">
    <source>
        <dbReference type="SAM" id="SignalP"/>
    </source>
</evidence>
<feature type="chain" id="PRO_5013179121" evidence="1">
    <location>
        <begin position="32"/>
        <end position="146"/>
    </location>
</feature>
<evidence type="ECO:0000313" key="2">
    <source>
        <dbReference type="EMBL" id="SIS71609.1"/>
    </source>
</evidence>
<evidence type="ECO:0000313" key="3">
    <source>
        <dbReference type="Proteomes" id="UP000186917"/>
    </source>
</evidence>
<proteinExistence type="predicted"/>
<protein>
    <submittedName>
        <fullName evidence="2">Uncharacterized protein</fullName>
    </submittedName>
</protein>
<feature type="signal peptide" evidence="1">
    <location>
        <begin position="1"/>
        <end position="31"/>
    </location>
</feature>
<sequence>MKKQSMNGGFKIIVTVVIAAIAMFFATPATTKANTVTDSLAIASDNKPSQVQYLGTTADGLWFDIKYANPKGEKFTLMIKNADGELLFHGSFSGANFSKKIKIVNEGPNSLTPTFIIKTADNKKIAQSIQVNSTSRSVEDVIVTRS</sequence>
<name>A0A1N7LCR3_9BACT</name>
<gene>
    <name evidence="2" type="ORF">SAMN05421788_101791</name>
</gene>
<dbReference type="RefSeq" id="WP_096511313.1">
    <property type="nucleotide sequence ID" value="NZ_AP017422.1"/>
</dbReference>
<dbReference type="OrthoDB" id="673708at2"/>